<feature type="domain" description="Ras-GEF" evidence="3">
    <location>
        <begin position="345"/>
        <end position="615"/>
    </location>
</feature>
<feature type="region of interest" description="Disordered" evidence="2">
    <location>
        <begin position="735"/>
        <end position="762"/>
    </location>
</feature>
<organism evidence="4 5">
    <name type="scientific">Ambrosiozyma monospora</name>
    <name type="common">Yeast</name>
    <name type="synonym">Endomycopsis monosporus</name>
    <dbReference type="NCBI Taxonomy" id="43982"/>
    <lineage>
        <taxon>Eukaryota</taxon>
        <taxon>Fungi</taxon>
        <taxon>Dikarya</taxon>
        <taxon>Ascomycota</taxon>
        <taxon>Saccharomycotina</taxon>
        <taxon>Pichiomycetes</taxon>
        <taxon>Pichiales</taxon>
        <taxon>Pichiaceae</taxon>
        <taxon>Ambrosiozyma</taxon>
    </lineage>
</organism>
<comment type="caution">
    <text evidence="4">The sequence shown here is derived from an EMBL/GenBank/DDBJ whole genome shotgun (WGS) entry which is preliminary data.</text>
</comment>
<keyword evidence="1" id="KW-0344">Guanine-nucleotide releasing factor</keyword>
<evidence type="ECO:0000259" key="3">
    <source>
        <dbReference type="PROSITE" id="PS50009"/>
    </source>
</evidence>
<dbReference type="AlphaFoldDB" id="A0A9W6Z3F1"/>
<gene>
    <name evidence="4" type="ORF">Amon01_000653900</name>
</gene>
<feature type="compositionally biased region" description="Basic and acidic residues" evidence="2">
    <location>
        <begin position="807"/>
        <end position="817"/>
    </location>
</feature>
<evidence type="ECO:0000256" key="1">
    <source>
        <dbReference type="PROSITE-ProRule" id="PRU00168"/>
    </source>
</evidence>
<feature type="compositionally biased region" description="Low complexity" evidence="2">
    <location>
        <begin position="742"/>
        <end position="761"/>
    </location>
</feature>
<keyword evidence="5" id="KW-1185">Reference proteome</keyword>
<dbReference type="SUPFAM" id="SSF48366">
    <property type="entry name" value="Ras GEF"/>
    <property type="match status" value="1"/>
</dbReference>
<feature type="compositionally biased region" description="Basic and acidic residues" evidence="2">
    <location>
        <begin position="855"/>
        <end position="869"/>
    </location>
</feature>
<sequence length="869" mass="98623">MISHDQAQSLQALVDPSWDQQVLKSGWVNKIDENDSNTEPDLRFLRAELKGSMFYLYRPPQELQQVKHFEPENEKQTASPNDSSEFLPLARMATQNPSRNDLDHDKPRRPTIPELDADLQSRKTSQSSFTLAYDQDDNRSLRSRTAISVNLREFPEFDNSSFTMDELSYASDAYPHPDLVLDEDIGMILTGTLESICHTILFNPSSKIASKLIKILPLVDHLLKALSYFQKYIETFVEANSSSEALGETYGTVPISREQYNQMNDRLVLVFDTICSKFPGMLLEEDILKSIWHLLILLDGRKNCDDLKLKIHKLQLELTRLVENDKSDLGHVSHMLSFEGMFSHDLKDIAREMNAISLKFSNVWDARIDVSLQYQTVQDNYFYWKKNPLVFSPINNVHYLGRLLCYQLFHDSKFSVSPESRAVVLTKWIELGSMLADLGDMISWLAIATTICSMPILRLSRTWSYIDPALIRSMSKQWAPVVFELDRRSMVSTSSHRSSSHILVPNGIGERYCKENAVPFFGDLFVAKVDDDGNLVKECCKMSDIVKNSLEKWDKYFAKVENSESLSLTENIHHLSGTFSLDIQKRLRTALTYHTDLPPLTNENIMEESLLVEKSYASQFNKYHNTSRSPLFLGSYPSILFPKVLSSYSIYDQESLVGALGAVTTPQNLNQNSATTQGNLIKDSLSTDNLAAHRKTGRNQFLRSVRDLFNIDSKEFHFSDSIIFKTMEYIAQQELKEDHSSTPKLPSASSSQSGARSRPSSILFSENSNVKRYSSYSTNSFTLEDYVHYQEYMKDNQNPISPVAPKPKRDVKKDEGKVTGAVGPSDKDMPKIESSALGVPQAQDAPPISPLPPVHDGDLSHDSEAEDRR</sequence>
<reference evidence="4" key="1">
    <citation type="submission" date="2023-04" db="EMBL/GenBank/DDBJ databases">
        <title>Ambrosiozyma monospora NBRC 1965.</title>
        <authorList>
            <person name="Ichikawa N."/>
            <person name="Sato H."/>
            <person name="Tonouchi N."/>
        </authorList>
    </citation>
    <scope>NUCLEOTIDE SEQUENCE</scope>
    <source>
        <strain evidence="4">NBRC 1965</strain>
    </source>
</reference>
<accession>A0A9W6Z3F1</accession>
<evidence type="ECO:0000256" key="2">
    <source>
        <dbReference type="SAM" id="MobiDB-lite"/>
    </source>
</evidence>
<dbReference type="OrthoDB" id="79452at2759"/>
<dbReference type="Pfam" id="PF00617">
    <property type="entry name" value="RasGEF"/>
    <property type="match status" value="1"/>
</dbReference>
<feature type="region of interest" description="Disordered" evidence="2">
    <location>
        <begin position="796"/>
        <end position="869"/>
    </location>
</feature>
<dbReference type="InterPro" id="IPR036964">
    <property type="entry name" value="RASGEF_cat_dom_sf"/>
</dbReference>
<evidence type="ECO:0000313" key="5">
    <source>
        <dbReference type="Proteomes" id="UP001165063"/>
    </source>
</evidence>
<feature type="region of interest" description="Disordered" evidence="2">
    <location>
        <begin position="95"/>
        <end position="131"/>
    </location>
</feature>
<dbReference type="InterPro" id="IPR001895">
    <property type="entry name" value="RASGEF_cat_dom"/>
</dbReference>
<proteinExistence type="predicted"/>
<dbReference type="Proteomes" id="UP001165063">
    <property type="component" value="Unassembled WGS sequence"/>
</dbReference>
<evidence type="ECO:0000313" key="4">
    <source>
        <dbReference type="EMBL" id="GMG41645.1"/>
    </source>
</evidence>
<dbReference type="EMBL" id="BSXU01004205">
    <property type="protein sequence ID" value="GMG41645.1"/>
    <property type="molecule type" value="Genomic_DNA"/>
</dbReference>
<dbReference type="Gene3D" id="1.10.840.10">
    <property type="entry name" value="Ras guanine-nucleotide exchange factors catalytic domain"/>
    <property type="match status" value="1"/>
</dbReference>
<dbReference type="InterPro" id="IPR023578">
    <property type="entry name" value="Ras_GEF_dom_sf"/>
</dbReference>
<dbReference type="PROSITE" id="PS50009">
    <property type="entry name" value="RASGEF_CAT"/>
    <property type="match status" value="1"/>
</dbReference>
<dbReference type="GO" id="GO:0007264">
    <property type="term" value="P:small GTPase-mediated signal transduction"/>
    <property type="evidence" value="ECO:0007669"/>
    <property type="project" value="InterPro"/>
</dbReference>
<name>A0A9W6Z3F1_AMBMO</name>
<dbReference type="GO" id="GO:0005085">
    <property type="term" value="F:guanyl-nucleotide exchange factor activity"/>
    <property type="evidence" value="ECO:0007669"/>
    <property type="project" value="UniProtKB-KW"/>
</dbReference>
<protein>
    <submittedName>
        <fullName evidence="4">Unnamed protein product</fullName>
    </submittedName>
</protein>